<organism evidence="9 10">
    <name type="scientific">Verticillium longisporum</name>
    <name type="common">Verticillium dahliae var. longisporum</name>
    <dbReference type="NCBI Taxonomy" id="100787"/>
    <lineage>
        <taxon>Eukaryota</taxon>
        <taxon>Fungi</taxon>
        <taxon>Dikarya</taxon>
        <taxon>Ascomycota</taxon>
        <taxon>Pezizomycotina</taxon>
        <taxon>Sordariomycetes</taxon>
        <taxon>Hypocreomycetidae</taxon>
        <taxon>Glomerellales</taxon>
        <taxon>Plectosphaerellaceae</taxon>
        <taxon>Verticillium</taxon>
    </lineage>
</organism>
<comment type="similarity">
    <text evidence="2">Belongs to the CAF1 family.</text>
</comment>
<dbReference type="STRING" id="100787.A0A0G4LZV2"/>
<dbReference type="GO" id="GO:0003700">
    <property type="term" value="F:DNA-binding transcription factor activity"/>
    <property type="evidence" value="ECO:0007669"/>
    <property type="project" value="InterPro"/>
</dbReference>
<sequence length="2218" mass="243673">MADDHPDLSALQSPVASPTIKRKRSISEQESPGRAKKTATTNAPSAIMSAADADTAAFIEHAVEAAAAAAANGVNVADLNALQQATAAEHSEAADPANASSTAAAALGSMYPSIHVPQTTEAQFASQGVNDGNHVPDSAFDPNMTQHDTIIDMERRRRETINEGINELAKIVPNCEKNKGSILQRAVTFINLLKENESQNLEKWTLEKLLTEQAIAELSTSNDKLKQECERLYKELETWKRPSVLRRADRDLPATSSHPAPGPAKLSITLLPVAGIPLPGSTHVGTNVNWHAGVSMTESDGKGLTVPKFSSFKPPAPVLNVSKQSNEDTSDKTSKRHKDRTSHRHSRHDRREDRDRSSRHRHDHRPENSSAHAPESRREQSERSLEHRSDKHLSDKHRLNRASERRHRHRSRSPAQDKLALVRAQPVSQPDAAPAGDAQFIIDQRGDPLISRYRRNDRSKIPQYRRNGRGRLLGSDGYLSIHTDAMDEEFSIRRPGQGTSALKDRHLFAKVRHTKPRRIRVRKDDTASSGEEEFVPLSQAKNRRHEHDAPASEDEAMAYRSIEGKAKAHQYSDSELEYDSSDAGESRFDDDDPARKKSIELSRRVKEHPNDIEAWLALISHQDVLLHNIQDSGGEATEAEVRSFAEIKLSMYEGALQAQSADHEEQLLLGMMLEGAKIWPASKLHRRLLHVVQQHPTSFVLWKARIDSMLTNMTAFQFQELKDAYQERLLSLPGLQKYPVSPFPGASQGTDVQALHEQNIHVFLRMTRFIYDTGYRELAVAAWQAVLELNLNRPSTLSDASSTEVMDQFKDFWESEVARIGEDSAQGWASYVQQDGLLDAPDPVAHPIHRSKSRNVYQAWGATEHVQGQQARLPARSMDEGVEDDPYRVVIFSDLEKFIFCVPGVLITTLEKQLVDAFLLFCHLPPADGSNGWIKAAMNDPHVVGSLYSLRTELLRKPAQHNPDEDDAKRLPIFDYDAHQLRVSFDCVFANQSWFKYFAGWPTRDKNLGGPVPLSWTANAVRQLVNTSAAESLAQYSLALDWINDPANVKKRARALLKQFPRNLRLYLAYALAEERNGNLDVARQVLVSSAGLAKAPSTDSQSQLIFWTTWSWMELEAGQRASAILCLCALADDSAMPDPEVMVTPHQLLITQQTLRGNLGYNTSASEAEATALNAGALILCEYLTVGGGAESASLTQGNISTAMDRVWSVSEGLSKCGFAGQAAHEALLQSAARLLYFHARQGPFRSAYLREQLAKCLGIFPRNTMFLSLFAWASSSFGIDDPVGDMLRSTALANQNDCVSSRIFAIKYELQRGNSHSTRAAFEQALQSPACRANSELWRCYVQFSHSRKELRAKAKDNFFRGLGQCPWSKDLAMEAFTTLANVMDDFELGSVFNTMQSKGLRLHVELDEFLAAQGRETGRRVGVFATLTNSYALTAIGASENFYSVFEAELQDVIPICRTTIAGSRIIGRMTAGNRKGLLVPTNTTDQELQHLRNSLPDAIRIQRIEERLSALGNVIVTNDHIALHVMLSPSVSVPAADGPRGSGRPLDSPPNGMRASHHLYQTADANAAPTGRPLAQDRQGAHPTVPSTAIPAPATLNSTRQPTSRPLSLGPPHATPSSLQQHFRHQRHQSSTELRPAAVFSPASGIPSPTNERTPRPRSIDMPFTGDTRAGRSPESGARSLLSSWLPGPASPSETDNPSSTSSKSLRNNMTPLNTNASPNTSRFAFISSSISALTKSATSPTRKAKHDDELLNMNIHDALFPPSASPSGSRDAFSPAAFNNLEMTAVALLTKFQNAYESQSAALREMEVERDTQAEEVEEADTRTKHLKLQLENLALQADEREKEMQALVAALEREKAANRSGLASDSATITSEDLGAEDDQKRRLWRKSITEDTDEESVGDAPSVFSRSRSPTLAAHPLGLDAQQPSHKNASSRNSMQSQPQISAFQKLMRGFGDAAAGQAGAACQRCQGQDERAAWDTASVLRDENRGLKIRVAELETWISFHGGYDFGYLTKLLDCRALPSDEVDFDRIMKLYFPSTYDVKHLMKHAIRLHNSGLLTPSDPSTSEILQKFEHKSGLENIAETLKVKRVGAAHQAGSDSLITGKVFFQMREKIFNGDIADDHVGKVWGLGIPDGGLLMGHMMGTHAGAGGAGSHEPNGQQQNGTPSTPNTVSAGLVSTPGAQSHNTNGFNTGPMTPGGGGGVFGSFAFNANR</sequence>
<dbReference type="GO" id="GO:0042256">
    <property type="term" value="P:cytosolic ribosome assembly"/>
    <property type="evidence" value="ECO:0007669"/>
    <property type="project" value="InterPro"/>
</dbReference>
<evidence type="ECO:0000259" key="8">
    <source>
        <dbReference type="PROSITE" id="PS50888"/>
    </source>
</evidence>
<evidence type="ECO:0000256" key="3">
    <source>
        <dbReference type="ARBA" id="ARBA00009265"/>
    </source>
</evidence>
<dbReference type="SUPFAM" id="SSF53098">
    <property type="entry name" value="Ribonuclease H-like"/>
    <property type="match status" value="1"/>
</dbReference>
<feature type="compositionally biased region" description="Polar residues" evidence="7">
    <location>
        <begin position="1696"/>
        <end position="1725"/>
    </location>
</feature>
<dbReference type="SUPFAM" id="SSF55909">
    <property type="entry name" value="Pentein"/>
    <property type="match status" value="1"/>
</dbReference>
<comment type="similarity">
    <text evidence="3">Belongs to the NRDE2 family.</text>
</comment>
<evidence type="ECO:0000313" key="9">
    <source>
        <dbReference type="EMBL" id="CRK27537.1"/>
    </source>
</evidence>
<comment type="subcellular location">
    <subcellularLocation>
        <location evidence="1">Nucleus</location>
    </subcellularLocation>
</comment>
<dbReference type="Pfam" id="PF08424">
    <property type="entry name" value="NRDE-2"/>
    <property type="match status" value="1"/>
</dbReference>
<feature type="region of interest" description="Disordered" evidence="7">
    <location>
        <begin position="1537"/>
        <end position="1725"/>
    </location>
</feature>
<feature type="region of interest" description="Disordered" evidence="7">
    <location>
        <begin position="566"/>
        <end position="594"/>
    </location>
</feature>
<keyword evidence="4" id="KW-0396">Initiation factor</keyword>
<evidence type="ECO:0000256" key="5">
    <source>
        <dbReference type="ARBA" id="ARBA00022917"/>
    </source>
</evidence>
<dbReference type="SUPFAM" id="SSF47459">
    <property type="entry name" value="HLH, helix-loop-helix DNA-binding domain"/>
    <property type="match status" value="1"/>
</dbReference>
<feature type="compositionally biased region" description="Polar residues" evidence="7">
    <location>
        <begin position="1929"/>
        <end position="1946"/>
    </location>
</feature>
<keyword evidence="6" id="KW-0539">Nucleus</keyword>
<dbReference type="GO" id="GO:1902369">
    <property type="term" value="P:negative regulation of RNA catabolic process"/>
    <property type="evidence" value="ECO:0007669"/>
    <property type="project" value="TreeGrafter"/>
</dbReference>
<dbReference type="EMBL" id="CVQH01020418">
    <property type="protein sequence ID" value="CRK27537.1"/>
    <property type="molecule type" value="Genomic_DNA"/>
</dbReference>
<proteinExistence type="inferred from homology"/>
<dbReference type="GO" id="GO:0043022">
    <property type="term" value="F:ribosome binding"/>
    <property type="evidence" value="ECO:0007669"/>
    <property type="project" value="InterPro"/>
</dbReference>
<dbReference type="GO" id="GO:0031048">
    <property type="term" value="P:regulatory ncRNA-mediated heterochromatin formation"/>
    <property type="evidence" value="ECO:0007669"/>
    <property type="project" value="TreeGrafter"/>
</dbReference>
<evidence type="ECO:0000256" key="7">
    <source>
        <dbReference type="SAM" id="MobiDB-lite"/>
    </source>
</evidence>
<dbReference type="SMART" id="SM00353">
    <property type="entry name" value="HLH"/>
    <property type="match status" value="1"/>
</dbReference>
<feature type="compositionally biased region" description="Basic and acidic residues" evidence="7">
    <location>
        <begin position="374"/>
        <end position="403"/>
    </location>
</feature>
<feature type="compositionally biased region" description="Low complexity" evidence="7">
    <location>
        <begin position="2191"/>
        <end position="2200"/>
    </location>
</feature>
<protein>
    <recommendedName>
        <fullName evidence="8">BHLH domain-containing protein</fullName>
    </recommendedName>
</protein>
<dbReference type="InterPro" id="IPR006941">
    <property type="entry name" value="RNase_CAF1"/>
</dbReference>
<evidence type="ECO:0000256" key="6">
    <source>
        <dbReference type="ARBA" id="ARBA00023242"/>
    </source>
</evidence>
<dbReference type="InterPro" id="IPR036638">
    <property type="entry name" value="HLH_DNA-bd_sf"/>
</dbReference>
<dbReference type="InterPro" id="IPR047206">
    <property type="entry name" value="bHLHzip_scCBP1-like"/>
</dbReference>
<feature type="domain" description="BHLH" evidence="8">
    <location>
        <begin position="145"/>
        <end position="193"/>
    </location>
</feature>
<dbReference type="InterPro" id="IPR011598">
    <property type="entry name" value="bHLH_dom"/>
</dbReference>
<feature type="region of interest" description="Disordered" evidence="7">
    <location>
        <begin position="1"/>
        <end position="43"/>
    </location>
</feature>
<evidence type="ECO:0000256" key="1">
    <source>
        <dbReference type="ARBA" id="ARBA00004123"/>
    </source>
</evidence>
<feature type="region of interest" description="Disordered" evidence="7">
    <location>
        <begin position="2153"/>
        <end position="2202"/>
    </location>
</feature>
<feature type="compositionally biased region" description="Polar residues" evidence="7">
    <location>
        <begin position="2162"/>
        <end position="2178"/>
    </location>
</feature>
<feature type="region of interest" description="Disordered" evidence="7">
    <location>
        <begin position="298"/>
        <end position="437"/>
    </location>
</feature>
<name>A0A0G4LZV2_VERLO</name>
<evidence type="ECO:0000256" key="2">
    <source>
        <dbReference type="ARBA" id="ARBA00008372"/>
    </source>
</evidence>
<gene>
    <name evidence="9" type="ORF">BN1708_004426</name>
</gene>
<feature type="compositionally biased region" description="Acidic residues" evidence="7">
    <location>
        <begin position="574"/>
        <end position="592"/>
    </location>
</feature>
<dbReference type="Pfam" id="PF00010">
    <property type="entry name" value="HLH"/>
    <property type="match status" value="1"/>
</dbReference>
<dbReference type="PANTHER" id="PTHR13471">
    <property type="entry name" value="TETRATRICOPEPTIDE-LIKE HELICAL"/>
    <property type="match status" value="1"/>
</dbReference>
<dbReference type="InterPro" id="IPR013633">
    <property type="entry name" value="NRDE-2"/>
</dbReference>
<accession>A0A0G4LZV2</accession>
<reference evidence="9 10" key="1">
    <citation type="submission" date="2015-05" db="EMBL/GenBank/DDBJ databases">
        <authorList>
            <person name="Wang D.B."/>
            <person name="Wang M."/>
        </authorList>
    </citation>
    <scope>NUCLEOTIDE SEQUENCE [LARGE SCALE GENOMIC DNA]</scope>
    <source>
        <strain evidence="9">VL1</strain>
    </source>
</reference>
<dbReference type="GO" id="GO:0003676">
    <property type="term" value="F:nucleic acid binding"/>
    <property type="evidence" value="ECO:0007669"/>
    <property type="project" value="InterPro"/>
</dbReference>
<evidence type="ECO:0000313" key="10">
    <source>
        <dbReference type="Proteomes" id="UP000044602"/>
    </source>
</evidence>
<dbReference type="InterPro" id="IPR036397">
    <property type="entry name" value="RNaseH_sf"/>
</dbReference>
<dbReference type="InterPro" id="IPR002769">
    <property type="entry name" value="eIF6"/>
</dbReference>
<dbReference type="GO" id="GO:0071013">
    <property type="term" value="C:catalytic step 2 spliceosome"/>
    <property type="evidence" value="ECO:0007669"/>
    <property type="project" value="TreeGrafter"/>
</dbReference>
<feature type="compositionally biased region" description="Polar residues" evidence="7">
    <location>
        <begin position="1867"/>
        <end position="1877"/>
    </location>
</feature>
<dbReference type="CDD" id="cd11398">
    <property type="entry name" value="bHLHzip_scCBP1"/>
    <property type="match status" value="1"/>
</dbReference>
<feature type="compositionally biased region" description="Polar residues" evidence="7">
    <location>
        <begin position="1599"/>
        <end position="1610"/>
    </location>
</feature>
<feature type="region of interest" description="Disordered" evidence="7">
    <location>
        <begin position="514"/>
        <end position="553"/>
    </location>
</feature>
<dbReference type="Pfam" id="PF01912">
    <property type="entry name" value="eIF-6"/>
    <property type="match status" value="1"/>
</dbReference>
<dbReference type="Pfam" id="PF04857">
    <property type="entry name" value="CAF1"/>
    <property type="match status" value="1"/>
</dbReference>
<feature type="region of interest" description="Disordered" evidence="7">
    <location>
        <begin position="1860"/>
        <end position="1946"/>
    </location>
</feature>
<dbReference type="GO" id="GO:0003743">
    <property type="term" value="F:translation initiation factor activity"/>
    <property type="evidence" value="ECO:0007669"/>
    <property type="project" value="UniProtKB-KW"/>
</dbReference>
<feature type="compositionally biased region" description="Basic residues" evidence="7">
    <location>
        <begin position="334"/>
        <end position="348"/>
    </location>
</feature>
<dbReference type="SMART" id="SM00654">
    <property type="entry name" value="eIF6"/>
    <property type="match status" value="1"/>
</dbReference>
<dbReference type="Proteomes" id="UP000044602">
    <property type="component" value="Unassembled WGS sequence"/>
</dbReference>
<keyword evidence="10" id="KW-1185">Reference proteome</keyword>
<dbReference type="InterPro" id="IPR012337">
    <property type="entry name" value="RNaseH-like_sf"/>
</dbReference>
<dbReference type="Gene3D" id="3.30.420.10">
    <property type="entry name" value="Ribonuclease H-like superfamily/Ribonuclease H"/>
    <property type="match status" value="1"/>
</dbReference>
<keyword evidence="5" id="KW-0648">Protein biosynthesis</keyword>
<dbReference type="Gene3D" id="3.75.10.10">
    <property type="entry name" value="L-arginine/glycine Amidinotransferase, Chain A"/>
    <property type="match status" value="1"/>
</dbReference>
<dbReference type="PROSITE" id="PS50888">
    <property type="entry name" value="BHLH"/>
    <property type="match status" value="1"/>
</dbReference>
<dbReference type="Gene3D" id="4.10.280.10">
    <property type="entry name" value="Helix-loop-helix DNA-binding domain"/>
    <property type="match status" value="1"/>
</dbReference>
<evidence type="ECO:0000256" key="4">
    <source>
        <dbReference type="ARBA" id="ARBA00022540"/>
    </source>
</evidence>
<dbReference type="PANTHER" id="PTHR13471:SF0">
    <property type="entry name" value="NUCLEAR EXOSOME REGULATOR NRDE2"/>
    <property type="match status" value="1"/>
</dbReference>
<dbReference type="GO" id="GO:0046983">
    <property type="term" value="F:protein dimerization activity"/>
    <property type="evidence" value="ECO:0007669"/>
    <property type="project" value="InterPro"/>
</dbReference>